<keyword evidence="5 6" id="KW-0687">Ribonucleoprotein</keyword>
<dbReference type="InterPro" id="IPR005707">
    <property type="entry name" value="Ribosomal_uS2_euk/arc"/>
</dbReference>
<sequence>MASSSLPACLHAKEEDIHKMLAAQVHIGTRNSDSQMQDYIWRRRQDGIHILNIGKTWEKLVLAARIIVAIENPQDVVAISARPYGQRAVLKFAQYTGCLSIAGRFTPGTFTNQITKQFREPRLLIITDPRPDAQAVKEASYVNVPVIAFCDSDSPLQNVDVAIPSNNKGKLSIGLLYWLLAREVLRMRGTIDRTVAWDVPVDLFFYREPEELEKAEEAQAPFQEPAAAAASGWGADPMAGGAAPTPMEGFAAVDPAAAAPVPVEYQAPPQAAAMGGGWDAAPATGAEQGMPVEQVQPVAEAMPVDAGVPPAAGGGWDAQQAQAPVQQAQAPQQAQGGGWGGAPAQAGGGW</sequence>
<dbReference type="NCBIfam" id="TIGR01012">
    <property type="entry name" value="uS2_euk_arch"/>
    <property type="match status" value="1"/>
</dbReference>
<dbReference type="PROSITE" id="PS00963">
    <property type="entry name" value="RIBOSOMAL_S2_2"/>
    <property type="match status" value="1"/>
</dbReference>
<comment type="similarity">
    <text evidence="2 6 7">Belongs to the universal ribosomal protein uS2 family.</text>
</comment>
<dbReference type="InterPro" id="IPR018130">
    <property type="entry name" value="Ribosomal_uS2_CS"/>
</dbReference>
<dbReference type="GO" id="GO:0000028">
    <property type="term" value="P:ribosomal small subunit assembly"/>
    <property type="evidence" value="ECO:0007669"/>
    <property type="project" value="UniProtKB-UniRule"/>
</dbReference>
<dbReference type="EMBL" id="FN649760">
    <property type="protein sequence ID" value="CBJ28597.1"/>
    <property type="molecule type" value="Genomic_DNA"/>
</dbReference>
<keyword evidence="4 6" id="KW-0689">Ribosomal protein</keyword>
<dbReference type="InterPro" id="IPR023591">
    <property type="entry name" value="Ribosomal_uS2_flav_dom_sf"/>
</dbReference>
<dbReference type="PANTHER" id="PTHR11489">
    <property type="entry name" value="40S RIBOSOMAL PROTEIN SA"/>
    <property type="match status" value="1"/>
</dbReference>
<dbReference type="CDD" id="cd01425">
    <property type="entry name" value="RPS2"/>
    <property type="match status" value="1"/>
</dbReference>
<evidence type="ECO:0000256" key="1">
    <source>
        <dbReference type="ARBA" id="ARBA00004496"/>
    </source>
</evidence>
<dbReference type="GO" id="GO:0022627">
    <property type="term" value="C:cytosolic small ribosomal subunit"/>
    <property type="evidence" value="ECO:0007669"/>
    <property type="project" value="UniProtKB-UniRule"/>
</dbReference>
<evidence type="ECO:0000256" key="3">
    <source>
        <dbReference type="ARBA" id="ARBA00022490"/>
    </source>
</evidence>
<feature type="compositionally biased region" description="Gly residues" evidence="8">
    <location>
        <begin position="335"/>
        <end position="350"/>
    </location>
</feature>
<feature type="region of interest" description="Disordered" evidence="8">
    <location>
        <begin position="308"/>
        <end position="350"/>
    </location>
</feature>
<dbReference type="FunFam" id="3.40.50.10490:FF:000017">
    <property type="entry name" value="40S ribosomal protein SA"/>
    <property type="match status" value="1"/>
</dbReference>
<dbReference type="SUPFAM" id="SSF52313">
    <property type="entry name" value="Ribosomal protein S2"/>
    <property type="match status" value="1"/>
</dbReference>
<reference evidence="9 10" key="1">
    <citation type="journal article" date="2010" name="Nature">
        <title>The Ectocarpus genome and the independent evolution of multicellularity in brown algae.</title>
        <authorList>
            <person name="Cock J.M."/>
            <person name="Sterck L."/>
            <person name="Rouze P."/>
            <person name="Scornet D."/>
            <person name="Allen A.E."/>
            <person name="Amoutzias G."/>
            <person name="Anthouard V."/>
            <person name="Artiguenave F."/>
            <person name="Aury J.M."/>
            <person name="Badger J.H."/>
            <person name="Beszteri B."/>
            <person name="Billiau K."/>
            <person name="Bonnet E."/>
            <person name="Bothwell J.H."/>
            <person name="Bowler C."/>
            <person name="Boyen C."/>
            <person name="Brownlee C."/>
            <person name="Carrano C.J."/>
            <person name="Charrier B."/>
            <person name="Cho G.Y."/>
            <person name="Coelho S.M."/>
            <person name="Collen J."/>
            <person name="Corre E."/>
            <person name="Da Silva C."/>
            <person name="Delage L."/>
            <person name="Delaroque N."/>
            <person name="Dittami S.M."/>
            <person name="Doulbeau S."/>
            <person name="Elias M."/>
            <person name="Farnham G."/>
            <person name="Gachon C.M."/>
            <person name="Gschloessl B."/>
            <person name="Heesch S."/>
            <person name="Jabbari K."/>
            <person name="Jubin C."/>
            <person name="Kawai H."/>
            <person name="Kimura K."/>
            <person name="Kloareg B."/>
            <person name="Kupper F.C."/>
            <person name="Lang D."/>
            <person name="Le Bail A."/>
            <person name="Leblanc C."/>
            <person name="Lerouge P."/>
            <person name="Lohr M."/>
            <person name="Lopez P.J."/>
            <person name="Martens C."/>
            <person name="Maumus F."/>
            <person name="Michel G."/>
            <person name="Miranda-Saavedra D."/>
            <person name="Morales J."/>
            <person name="Moreau H."/>
            <person name="Motomura T."/>
            <person name="Nagasato C."/>
            <person name="Napoli C.A."/>
            <person name="Nelson D.R."/>
            <person name="Nyvall-Collen P."/>
            <person name="Peters A.F."/>
            <person name="Pommier C."/>
            <person name="Potin P."/>
            <person name="Poulain J."/>
            <person name="Quesneville H."/>
            <person name="Read B."/>
            <person name="Rensing S.A."/>
            <person name="Ritter A."/>
            <person name="Rousvoal S."/>
            <person name="Samanta M."/>
            <person name="Samson G."/>
            <person name="Schroeder D.C."/>
            <person name="Segurens B."/>
            <person name="Strittmatter M."/>
            <person name="Tonon T."/>
            <person name="Tregear J.W."/>
            <person name="Valentin K."/>
            <person name="von Dassow P."/>
            <person name="Yamagishi T."/>
            <person name="Van de Peer Y."/>
            <person name="Wincker P."/>
        </authorList>
    </citation>
    <scope>NUCLEOTIDE SEQUENCE [LARGE SCALE GENOMIC DNA]</scope>
    <source>
        <strain evidence="10">Ec32 / CCAP1310/4</strain>
    </source>
</reference>
<dbReference type="GO" id="GO:0003735">
    <property type="term" value="F:structural constituent of ribosome"/>
    <property type="evidence" value="ECO:0007669"/>
    <property type="project" value="UniProtKB-UniRule"/>
</dbReference>
<keyword evidence="10" id="KW-1185">Reference proteome</keyword>
<dbReference type="Proteomes" id="UP000002630">
    <property type="component" value="Unassembled WGS sequence"/>
</dbReference>
<evidence type="ECO:0000256" key="5">
    <source>
        <dbReference type="ARBA" id="ARBA00023274"/>
    </source>
</evidence>
<dbReference type="eggNOG" id="KOG0830">
    <property type="taxonomic scope" value="Eukaryota"/>
</dbReference>
<feature type="compositionally biased region" description="Low complexity" evidence="8">
    <location>
        <begin position="308"/>
        <end position="334"/>
    </location>
</feature>
<evidence type="ECO:0000256" key="4">
    <source>
        <dbReference type="ARBA" id="ARBA00022980"/>
    </source>
</evidence>
<name>D7FHP2_ECTSI</name>
<dbReference type="PRINTS" id="PR00395">
    <property type="entry name" value="RIBOSOMALS2"/>
</dbReference>
<comment type="subunit">
    <text evidence="6">Component of the small ribosomal subunit. Mature ribosomes consist of a small (40S) and a large (60S) subunit. The 40S subunit contains about 33 different proteins and 1 molecule of RNA (18S). The 60S subunit contains about 49 different proteins and 3 molecules of RNA (25S, 5.8S and 5S). Interacts with ribosomal protein S21.</text>
</comment>
<comment type="subcellular location">
    <subcellularLocation>
        <location evidence="1 6">Cytoplasm</location>
    </subcellularLocation>
</comment>
<feature type="compositionally biased region" description="Low complexity" evidence="8">
    <location>
        <begin position="218"/>
        <end position="230"/>
    </location>
</feature>
<dbReference type="OrthoDB" id="414863at2759"/>
<evidence type="ECO:0000313" key="10">
    <source>
        <dbReference type="Proteomes" id="UP000002630"/>
    </source>
</evidence>
<dbReference type="AlphaFoldDB" id="D7FHP2"/>
<dbReference type="Pfam" id="PF00318">
    <property type="entry name" value="Ribosomal_S2"/>
    <property type="match status" value="1"/>
</dbReference>
<accession>D7FHP2</accession>
<dbReference type="PROSITE" id="PS00962">
    <property type="entry name" value="RIBOSOMAL_S2_1"/>
    <property type="match status" value="1"/>
</dbReference>
<organism evidence="9 10">
    <name type="scientific">Ectocarpus siliculosus</name>
    <name type="common">Brown alga</name>
    <name type="synonym">Conferva siliculosa</name>
    <dbReference type="NCBI Taxonomy" id="2880"/>
    <lineage>
        <taxon>Eukaryota</taxon>
        <taxon>Sar</taxon>
        <taxon>Stramenopiles</taxon>
        <taxon>Ochrophyta</taxon>
        <taxon>PX clade</taxon>
        <taxon>Phaeophyceae</taxon>
        <taxon>Ectocarpales</taxon>
        <taxon>Ectocarpaceae</taxon>
        <taxon>Ectocarpus</taxon>
    </lineage>
</organism>
<dbReference type="STRING" id="2880.D7FHP2"/>
<dbReference type="Gene3D" id="3.40.50.10490">
    <property type="entry name" value="Glucose-6-phosphate isomerase like protein, domain 1"/>
    <property type="match status" value="1"/>
</dbReference>
<evidence type="ECO:0000256" key="8">
    <source>
        <dbReference type="SAM" id="MobiDB-lite"/>
    </source>
</evidence>
<dbReference type="GO" id="GO:0006412">
    <property type="term" value="P:translation"/>
    <property type="evidence" value="ECO:0007669"/>
    <property type="project" value="UniProtKB-UniRule"/>
</dbReference>
<dbReference type="InParanoid" id="D7FHP2"/>
<dbReference type="InterPro" id="IPR001865">
    <property type="entry name" value="Ribosomal_uS2"/>
</dbReference>
<dbReference type="HAMAP" id="MF_03015">
    <property type="entry name" value="Ribosomal_S2_euk"/>
    <property type="match status" value="1"/>
</dbReference>
<evidence type="ECO:0000256" key="7">
    <source>
        <dbReference type="RuleBase" id="RU003631"/>
    </source>
</evidence>
<comment type="function">
    <text evidence="6">Required for the assembly and/or stability of the 40S ribosomal subunit. Required for the processing of the 20S rRNA-precursor to mature 18S rRNA in a late step of the maturation of 40S ribosomal subunits.</text>
</comment>
<feature type="region of interest" description="Disordered" evidence="8">
    <location>
        <begin position="215"/>
        <end position="234"/>
    </location>
</feature>
<keyword evidence="3 6" id="KW-0963">Cytoplasm</keyword>
<proteinExistence type="inferred from homology"/>
<dbReference type="InterPro" id="IPR027498">
    <property type="entry name" value="Ribosomal_uS2_euk"/>
</dbReference>
<evidence type="ECO:0000256" key="2">
    <source>
        <dbReference type="ARBA" id="ARBA00006242"/>
    </source>
</evidence>
<protein>
    <recommendedName>
        <fullName evidence="6">Small ribosomal subunit protein uS2</fullName>
    </recommendedName>
</protein>
<evidence type="ECO:0000256" key="6">
    <source>
        <dbReference type="HAMAP-Rule" id="MF_03015"/>
    </source>
</evidence>
<gene>
    <name evidence="9" type="ORF">Esi_0110_0002</name>
</gene>
<evidence type="ECO:0000313" key="9">
    <source>
        <dbReference type="EMBL" id="CBJ28597.1"/>
    </source>
</evidence>